<name>A0ABS8TQA8_DATST</name>
<organism evidence="1 2">
    <name type="scientific">Datura stramonium</name>
    <name type="common">Jimsonweed</name>
    <name type="synonym">Common thornapple</name>
    <dbReference type="NCBI Taxonomy" id="4076"/>
    <lineage>
        <taxon>Eukaryota</taxon>
        <taxon>Viridiplantae</taxon>
        <taxon>Streptophyta</taxon>
        <taxon>Embryophyta</taxon>
        <taxon>Tracheophyta</taxon>
        <taxon>Spermatophyta</taxon>
        <taxon>Magnoliopsida</taxon>
        <taxon>eudicotyledons</taxon>
        <taxon>Gunneridae</taxon>
        <taxon>Pentapetalae</taxon>
        <taxon>asterids</taxon>
        <taxon>lamiids</taxon>
        <taxon>Solanales</taxon>
        <taxon>Solanaceae</taxon>
        <taxon>Solanoideae</taxon>
        <taxon>Datureae</taxon>
        <taxon>Datura</taxon>
    </lineage>
</organism>
<protein>
    <submittedName>
        <fullName evidence="1">Uncharacterized protein</fullName>
    </submittedName>
</protein>
<proteinExistence type="predicted"/>
<sequence>MTITIYTPAHVSTSGLNFGLLRSPPLRTLSPARYHRNFSLNCMSLPEKRQESRRLVNVALGVLLQWLAVPKGDSLHSINADMRQRRKQLDPLESYIPAVLLAGVQIKELVKLHHINWYGGSTFFGAWNRGYPLRTTDKNLCIKLSPDIEENAINFAGT</sequence>
<dbReference type="Proteomes" id="UP000823775">
    <property type="component" value="Unassembled WGS sequence"/>
</dbReference>
<reference evidence="1 2" key="1">
    <citation type="journal article" date="2021" name="BMC Genomics">
        <title>Datura genome reveals duplications of psychoactive alkaloid biosynthetic genes and high mutation rate following tissue culture.</title>
        <authorList>
            <person name="Rajewski A."/>
            <person name="Carter-House D."/>
            <person name="Stajich J."/>
            <person name="Litt A."/>
        </authorList>
    </citation>
    <scope>NUCLEOTIDE SEQUENCE [LARGE SCALE GENOMIC DNA]</scope>
    <source>
        <strain evidence="1">AR-01</strain>
    </source>
</reference>
<dbReference type="PANTHER" id="PTHR36014">
    <property type="entry name" value="OS03G0176600 PROTEIN"/>
    <property type="match status" value="1"/>
</dbReference>
<accession>A0ABS8TQA8</accession>
<evidence type="ECO:0000313" key="1">
    <source>
        <dbReference type="EMBL" id="MCD7472983.1"/>
    </source>
</evidence>
<evidence type="ECO:0000313" key="2">
    <source>
        <dbReference type="Proteomes" id="UP000823775"/>
    </source>
</evidence>
<dbReference type="PANTHER" id="PTHR36014:SF1">
    <property type="entry name" value="OS03G0176700 PROTEIN"/>
    <property type="match status" value="1"/>
</dbReference>
<dbReference type="EMBL" id="JACEIK010001900">
    <property type="protein sequence ID" value="MCD7472983.1"/>
    <property type="molecule type" value="Genomic_DNA"/>
</dbReference>
<comment type="caution">
    <text evidence="1">The sequence shown here is derived from an EMBL/GenBank/DDBJ whole genome shotgun (WGS) entry which is preliminary data.</text>
</comment>
<gene>
    <name evidence="1" type="ORF">HAX54_014510</name>
</gene>
<keyword evidence="2" id="KW-1185">Reference proteome</keyword>